<dbReference type="InterPro" id="IPR000157">
    <property type="entry name" value="TIR_dom"/>
</dbReference>
<dbReference type="Pfam" id="PF23282">
    <property type="entry name" value="WHD_ROQ1"/>
    <property type="match status" value="1"/>
</dbReference>
<evidence type="ECO:0000256" key="4">
    <source>
        <dbReference type="SAM" id="Phobius"/>
    </source>
</evidence>
<dbReference type="AlphaFoldDB" id="A0A2I0I667"/>
<feature type="domain" description="NB-ARC" evidence="5">
    <location>
        <begin position="126"/>
        <end position="293"/>
    </location>
</feature>
<keyword evidence="1" id="KW-0433">Leucine-rich repeat</keyword>
<keyword evidence="3" id="KW-0611">Plant defense</keyword>
<dbReference type="Pfam" id="PF00931">
    <property type="entry name" value="NB-ARC"/>
    <property type="match status" value="1"/>
</dbReference>
<keyword evidence="9" id="KW-1185">Reference proteome</keyword>
<dbReference type="Gene3D" id="3.40.50.300">
    <property type="entry name" value="P-loop containing nucleotide triphosphate hydrolases"/>
    <property type="match status" value="1"/>
</dbReference>
<reference evidence="8 9" key="1">
    <citation type="submission" date="2017-11" db="EMBL/GenBank/DDBJ databases">
        <title>De-novo sequencing of pomegranate (Punica granatum L.) genome.</title>
        <authorList>
            <person name="Akparov Z."/>
            <person name="Amiraslanov A."/>
            <person name="Hajiyeva S."/>
            <person name="Abbasov M."/>
            <person name="Kaur K."/>
            <person name="Hamwieh A."/>
            <person name="Solovyev V."/>
            <person name="Salamov A."/>
            <person name="Braich B."/>
            <person name="Kosarev P."/>
            <person name="Mahmoud A."/>
            <person name="Hajiyev E."/>
            <person name="Babayeva S."/>
            <person name="Izzatullayeva V."/>
            <person name="Mammadov A."/>
            <person name="Mammadov A."/>
            <person name="Sharifova S."/>
            <person name="Ojaghi J."/>
            <person name="Eynullazada K."/>
            <person name="Bayramov B."/>
            <person name="Abdulazimova A."/>
            <person name="Shahmuradov I."/>
        </authorList>
    </citation>
    <scope>NUCLEOTIDE SEQUENCE [LARGE SCALE GENOMIC DNA]</scope>
    <source>
        <strain evidence="9">cv. AG2017</strain>
        <tissue evidence="8">Leaf</tissue>
    </source>
</reference>
<sequence>MDSLAAPAATGHALPVTIFLAVASIFFSVAVLSSLLKKRRVRSSSSSSSSSRRRIPSPSHGRGYEVFLSFRGPDTRTGFTDSLHLSLKDAGVDVFMDSEELHVGEDIGPELLDRIERLVSIDDNKRVVLRLLEVRKRDVRIIGFFGMGGIGKTTLAKVIYNEIMDDFDSCSFLKDIRETSSHLDGLKRLQSQLAKDLSRREYREFATTDEGTNELQHRFREKKVLVVLDDVDDNNQLEALVSVAWFGPGSRVIVTTRYKNVLSLNPEVLQYEVEGLRLYQSMELFCRHAFRMDSPKAELSDLSLAIVETTGGLPLALEVIGSYLCGKRKGIWEETLKKLEGKPHTKVQENLRISYDSLDSEHKEIFLDIACLFIGEDPGMLIYMWDDCKFYPRTGLDELILRSLVKIGEDGRLWMHDQLRDLGREIVRQKDVKEPGNRSRLWSNEEAITVLKEYKVRIQVRRC</sequence>
<evidence type="ECO:0000256" key="1">
    <source>
        <dbReference type="ARBA" id="ARBA00022614"/>
    </source>
</evidence>
<dbReference type="PANTHER" id="PTHR11017:SF570">
    <property type="entry name" value="DISEASE RESISTANCE PROTEIN (TIR-NBS CLASS)-RELATED"/>
    <property type="match status" value="1"/>
</dbReference>
<keyword evidence="4" id="KW-1133">Transmembrane helix</keyword>
<dbReference type="Proteomes" id="UP000233551">
    <property type="component" value="Unassembled WGS sequence"/>
</dbReference>
<dbReference type="Gene3D" id="1.10.8.430">
    <property type="entry name" value="Helical domain of apoptotic protease-activating factors"/>
    <property type="match status" value="1"/>
</dbReference>
<evidence type="ECO:0000256" key="2">
    <source>
        <dbReference type="ARBA" id="ARBA00022737"/>
    </source>
</evidence>
<feature type="domain" description="TIR" evidence="6">
    <location>
        <begin position="64"/>
        <end position="116"/>
    </location>
</feature>
<keyword evidence="4" id="KW-0472">Membrane</keyword>
<evidence type="ECO:0000256" key="3">
    <source>
        <dbReference type="ARBA" id="ARBA00022821"/>
    </source>
</evidence>
<dbReference type="InterPro" id="IPR027417">
    <property type="entry name" value="P-loop_NTPase"/>
</dbReference>
<dbReference type="PANTHER" id="PTHR11017">
    <property type="entry name" value="LEUCINE-RICH REPEAT-CONTAINING PROTEIN"/>
    <property type="match status" value="1"/>
</dbReference>
<dbReference type="GO" id="GO:0007165">
    <property type="term" value="P:signal transduction"/>
    <property type="evidence" value="ECO:0007669"/>
    <property type="project" value="InterPro"/>
</dbReference>
<dbReference type="InterPro" id="IPR036390">
    <property type="entry name" value="WH_DNA-bd_sf"/>
</dbReference>
<evidence type="ECO:0000259" key="5">
    <source>
        <dbReference type="Pfam" id="PF00931"/>
    </source>
</evidence>
<gene>
    <name evidence="8" type="ORF">CRG98_040678</name>
</gene>
<comment type="caution">
    <text evidence="8">The sequence shown here is derived from an EMBL/GenBank/DDBJ whole genome shotgun (WGS) entry which is preliminary data.</text>
</comment>
<keyword evidence="4" id="KW-0812">Transmembrane</keyword>
<evidence type="ECO:0000259" key="7">
    <source>
        <dbReference type="Pfam" id="PF23282"/>
    </source>
</evidence>
<dbReference type="InterPro" id="IPR042197">
    <property type="entry name" value="Apaf_helical"/>
</dbReference>
<dbReference type="STRING" id="22663.A0A2I0I667"/>
<protein>
    <submittedName>
        <fullName evidence="8">Uncharacterized protein</fullName>
    </submittedName>
</protein>
<dbReference type="SUPFAM" id="SSF52540">
    <property type="entry name" value="P-loop containing nucleoside triphosphate hydrolases"/>
    <property type="match status" value="1"/>
</dbReference>
<evidence type="ECO:0000259" key="6">
    <source>
        <dbReference type="Pfam" id="PF01582"/>
    </source>
</evidence>
<dbReference type="InterPro" id="IPR058192">
    <property type="entry name" value="WHD_ROQ1-like"/>
</dbReference>
<feature type="transmembrane region" description="Helical" evidence="4">
    <location>
        <begin position="12"/>
        <end position="36"/>
    </location>
</feature>
<feature type="domain" description="Disease resistance protein Roq1-like winged-helix" evidence="7">
    <location>
        <begin position="361"/>
        <end position="429"/>
    </location>
</feature>
<dbReference type="PRINTS" id="PR00364">
    <property type="entry name" value="DISEASERSIST"/>
</dbReference>
<dbReference type="SUPFAM" id="SSF52200">
    <property type="entry name" value="Toll/Interleukin receptor TIR domain"/>
    <property type="match status" value="1"/>
</dbReference>
<dbReference type="EMBL" id="PGOL01003966">
    <property type="protein sequence ID" value="PKI38906.1"/>
    <property type="molecule type" value="Genomic_DNA"/>
</dbReference>
<dbReference type="GO" id="GO:0043531">
    <property type="term" value="F:ADP binding"/>
    <property type="evidence" value="ECO:0007669"/>
    <property type="project" value="InterPro"/>
</dbReference>
<dbReference type="GO" id="GO:0006952">
    <property type="term" value="P:defense response"/>
    <property type="evidence" value="ECO:0007669"/>
    <property type="project" value="UniProtKB-KW"/>
</dbReference>
<proteinExistence type="predicted"/>
<dbReference type="Pfam" id="PF01582">
    <property type="entry name" value="TIR"/>
    <property type="match status" value="1"/>
</dbReference>
<dbReference type="InterPro" id="IPR035897">
    <property type="entry name" value="Toll_tir_struct_dom_sf"/>
</dbReference>
<dbReference type="SUPFAM" id="SSF46785">
    <property type="entry name" value="Winged helix' DNA-binding domain"/>
    <property type="match status" value="1"/>
</dbReference>
<evidence type="ECO:0000313" key="9">
    <source>
        <dbReference type="Proteomes" id="UP000233551"/>
    </source>
</evidence>
<name>A0A2I0I667_PUNGR</name>
<keyword evidence="2" id="KW-0677">Repeat</keyword>
<accession>A0A2I0I667</accession>
<organism evidence="8 9">
    <name type="scientific">Punica granatum</name>
    <name type="common">Pomegranate</name>
    <dbReference type="NCBI Taxonomy" id="22663"/>
    <lineage>
        <taxon>Eukaryota</taxon>
        <taxon>Viridiplantae</taxon>
        <taxon>Streptophyta</taxon>
        <taxon>Embryophyta</taxon>
        <taxon>Tracheophyta</taxon>
        <taxon>Spermatophyta</taxon>
        <taxon>Magnoliopsida</taxon>
        <taxon>eudicotyledons</taxon>
        <taxon>Gunneridae</taxon>
        <taxon>Pentapetalae</taxon>
        <taxon>rosids</taxon>
        <taxon>malvids</taxon>
        <taxon>Myrtales</taxon>
        <taxon>Lythraceae</taxon>
        <taxon>Punica</taxon>
    </lineage>
</organism>
<dbReference type="InterPro" id="IPR002182">
    <property type="entry name" value="NB-ARC"/>
</dbReference>
<evidence type="ECO:0000313" key="8">
    <source>
        <dbReference type="EMBL" id="PKI38906.1"/>
    </source>
</evidence>
<dbReference type="InterPro" id="IPR044974">
    <property type="entry name" value="Disease_R_plants"/>
</dbReference>